<dbReference type="AlphaFoldDB" id="A0A1D1US32"/>
<gene>
    <name evidence="6" type="primary">RvY_03508-1</name>
    <name evidence="6" type="synonym">RvY_03508.1</name>
    <name evidence="6" type="ORF">RvY_03508</name>
</gene>
<dbReference type="SMART" id="SM00254">
    <property type="entry name" value="ShKT"/>
    <property type="match status" value="1"/>
</dbReference>
<dbReference type="InterPro" id="IPR006202">
    <property type="entry name" value="Neur_chan_lig-bd"/>
</dbReference>
<comment type="caution">
    <text evidence="6">The sequence shown here is derived from an EMBL/GenBank/DDBJ whole genome shotgun (WGS) entry which is preliminary data.</text>
</comment>
<dbReference type="InterPro" id="IPR006201">
    <property type="entry name" value="Neur_channel"/>
</dbReference>
<proteinExistence type="predicted"/>
<feature type="transmembrane region" description="Helical" evidence="3">
    <location>
        <begin position="337"/>
        <end position="355"/>
    </location>
</feature>
<feature type="transmembrane region" description="Helical" evidence="3">
    <location>
        <begin position="305"/>
        <end position="325"/>
    </location>
</feature>
<evidence type="ECO:0000256" key="1">
    <source>
        <dbReference type="PROSITE-ProRule" id="PRU01005"/>
    </source>
</evidence>
<dbReference type="PROSITE" id="PS51670">
    <property type="entry name" value="SHKT"/>
    <property type="match status" value="1"/>
</dbReference>
<evidence type="ECO:0000256" key="4">
    <source>
        <dbReference type="SAM" id="SignalP"/>
    </source>
</evidence>
<evidence type="ECO:0000313" key="7">
    <source>
        <dbReference type="Proteomes" id="UP000186922"/>
    </source>
</evidence>
<keyword evidence="1" id="KW-1015">Disulfide bond</keyword>
<dbReference type="Gene3D" id="2.70.170.10">
    <property type="entry name" value="Neurotransmitter-gated ion-channel ligand-binding domain"/>
    <property type="match status" value="1"/>
</dbReference>
<evidence type="ECO:0000256" key="3">
    <source>
        <dbReference type="SAM" id="Phobius"/>
    </source>
</evidence>
<dbReference type="Pfam" id="PF02931">
    <property type="entry name" value="Neur_chan_LBD"/>
    <property type="match status" value="1"/>
</dbReference>
<feature type="domain" description="ShKT" evidence="5">
    <location>
        <begin position="43"/>
        <end position="77"/>
    </location>
</feature>
<keyword evidence="7" id="KW-1185">Reference proteome</keyword>
<dbReference type="InterPro" id="IPR003582">
    <property type="entry name" value="ShKT_dom"/>
</dbReference>
<dbReference type="GO" id="GO:0004888">
    <property type="term" value="F:transmembrane signaling receptor activity"/>
    <property type="evidence" value="ECO:0007669"/>
    <property type="project" value="InterPro"/>
</dbReference>
<feature type="compositionally biased region" description="Polar residues" evidence="2">
    <location>
        <begin position="467"/>
        <end position="483"/>
    </location>
</feature>
<comment type="caution">
    <text evidence="1">Lacks conserved residue(s) required for the propagation of feature annotation.</text>
</comment>
<dbReference type="Gene3D" id="1.10.10.1940">
    <property type="match status" value="1"/>
</dbReference>
<dbReference type="SUPFAM" id="SSF63712">
    <property type="entry name" value="Nicotinic receptor ligand binding domain-like"/>
    <property type="match status" value="1"/>
</dbReference>
<dbReference type="PANTHER" id="PTHR18945">
    <property type="entry name" value="NEUROTRANSMITTER GATED ION CHANNEL"/>
    <property type="match status" value="1"/>
</dbReference>
<dbReference type="GO" id="GO:0005230">
    <property type="term" value="F:extracellular ligand-gated monoatomic ion channel activity"/>
    <property type="evidence" value="ECO:0007669"/>
    <property type="project" value="InterPro"/>
</dbReference>
<accession>A0A1D1US32</accession>
<reference evidence="6 7" key="1">
    <citation type="journal article" date="2016" name="Nat. Commun.">
        <title>Extremotolerant tardigrade genome and improved radiotolerance of human cultured cells by tardigrade-unique protein.</title>
        <authorList>
            <person name="Hashimoto T."/>
            <person name="Horikawa D.D."/>
            <person name="Saito Y."/>
            <person name="Kuwahara H."/>
            <person name="Kozuka-Hata H."/>
            <person name="Shin-I T."/>
            <person name="Minakuchi Y."/>
            <person name="Ohishi K."/>
            <person name="Motoyama A."/>
            <person name="Aizu T."/>
            <person name="Enomoto A."/>
            <person name="Kondo K."/>
            <person name="Tanaka S."/>
            <person name="Hara Y."/>
            <person name="Koshikawa S."/>
            <person name="Sagara H."/>
            <person name="Miura T."/>
            <person name="Yokobori S."/>
            <person name="Miyagawa K."/>
            <person name="Suzuki Y."/>
            <person name="Kubo T."/>
            <person name="Oyama M."/>
            <person name="Kohara Y."/>
            <person name="Fujiyama A."/>
            <person name="Arakawa K."/>
            <person name="Katayama T."/>
            <person name="Toyoda A."/>
            <person name="Kunieda T."/>
        </authorList>
    </citation>
    <scope>NUCLEOTIDE SEQUENCE [LARGE SCALE GENOMIC DNA]</scope>
    <source>
        <strain evidence="6 7">YOKOZUNA-1</strain>
    </source>
</reference>
<evidence type="ECO:0000256" key="2">
    <source>
        <dbReference type="SAM" id="MobiDB-lite"/>
    </source>
</evidence>
<organism evidence="6 7">
    <name type="scientific">Ramazzottius varieornatus</name>
    <name type="common">Water bear</name>
    <name type="synonym">Tardigrade</name>
    <dbReference type="NCBI Taxonomy" id="947166"/>
    <lineage>
        <taxon>Eukaryota</taxon>
        <taxon>Metazoa</taxon>
        <taxon>Ecdysozoa</taxon>
        <taxon>Tardigrada</taxon>
        <taxon>Eutardigrada</taxon>
        <taxon>Parachela</taxon>
        <taxon>Hypsibioidea</taxon>
        <taxon>Ramazzottiidae</taxon>
        <taxon>Ramazzottius</taxon>
    </lineage>
</organism>
<keyword evidence="3" id="KW-0472">Membrane</keyword>
<keyword evidence="3" id="KW-1133">Transmembrane helix</keyword>
<feature type="disulfide bond" evidence="1">
    <location>
        <begin position="43"/>
        <end position="77"/>
    </location>
</feature>
<dbReference type="FunFam" id="2.70.170.10:FF:000028">
    <property type="entry name" value="AcetylCholine Receptor"/>
    <property type="match status" value="1"/>
</dbReference>
<sequence length="542" mass="60232">MRPDKVKVGSVLIVGWLMVGLGECQNGISRRTPPAAEGEPAVCADKMRRCKQWARDGDCIINPTYMETNCKKSCHLCDPKIAGTTYTKEKMLKERLLNNYDAKVRPSVNTSAVLDLQLSFTVLHLIDVNEESQMFTVQGYIRMKWNDVRLGWTPSDFNEIMAVSFSSSQIWYPEVNVANTAQADQTYILHDNPTPMMVRNNGDVIWTPRVEVTTLCNFDAKYFPVDTHHCSIIFSPWMQSGAVVNLTLWHLDDVGPQGSLQDDVFQPNLKWRVKSSLGADSDFYHPCCAEPWPVVQVDLTIERNVPVITILMVASVIFVVVKLLLCFVLPIRSIMRFVLSASDCAVSLLLLLHLSNIVPQSSTSGPIIVNVTAALLIESLAVLLYCGLLYHLSSSRFPLLDQALTLPTFFQNLLNTLTKSRTRCTRNAPRQRDWGVSDDSRGDLVDMMFGSDQAHLIDYEVEPEGAHSSQNGDTPANHNSEAATLTNGGIHTAEVQPKTSDDDQLRSAANSSNFALVILLNRLGLAVFTLAFAVELLIVMVI</sequence>
<dbReference type="STRING" id="947166.A0A1D1US32"/>
<dbReference type="EMBL" id="BDGG01000002">
    <property type="protein sequence ID" value="GAU91205.1"/>
    <property type="molecule type" value="Genomic_DNA"/>
</dbReference>
<keyword evidence="4" id="KW-0732">Signal</keyword>
<feature type="chain" id="PRO_5008897555" description="ShKT domain-containing protein" evidence="4">
    <location>
        <begin position="25"/>
        <end position="542"/>
    </location>
</feature>
<dbReference type="OrthoDB" id="410315at2759"/>
<name>A0A1D1US32_RAMVA</name>
<evidence type="ECO:0000259" key="5">
    <source>
        <dbReference type="PROSITE" id="PS51670"/>
    </source>
</evidence>
<evidence type="ECO:0000313" key="6">
    <source>
        <dbReference type="EMBL" id="GAU91205.1"/>
    </source>
</evidence>
<feature type="transmembrane region" description="Helical" evidence="3">
    <location>
        <begin position="367"/>
        <end position="390"/>
    </location>
</feature>
<dbReference type="GO" id="GO:0016020">
    <property type="term" value="C:membrane"/>
    <property type="evidence" value="ECO:0007669"/>
    <property type="project" value="InterPro"/>
</dbReference>
<feature type="signal peptide" evidence="4">
    <location>
        <begin position="1"/>
        <end position="24"/>
    </location>
</feature>
<keyword evidence="3" id="KW-0812">Transmembrane</keyword>
<protein>
    <recommendedName>
        <fullName evidence="5">ShKT domain-containing protein</fullName>
    </recommendedName>
</protein>
<dbReference type="InterPro" id="IPR036734">
    <property type="entry name" value="Neur_chan_lig-bd_sf"/>
</dbReference>
<dbReference type="CDD" id="cd18989">
    <property type="entry name" value="LGIC_ECD_cation"/>
    <property type="match status" value="1"/>
</dbReference>
<dbReference type="Pfam" id="PF01549">
    <property type="entry name" value="ShK"/>
    <property type="match status" value="1"/>
</dbReference>
<feature type="region of interest" description="Disordered" evidence="2">
    <location>
        <begin position="463"/>
        <end position="483"/>
    </location>
</feature>
<feature type="transmembrane region" description="Helical" evidence="3">
    <location>
        <begin position="514"/>
        <end position="541"/>
    </location>
</feature>
<dbReference type="PRINTS" id="PR00252">
    <property type="entry name" value="NRIONCHANNEL"/>
</dbReference>
<dbReference type="Proteomes" id="UP000186922">
    <property type="component" value="Unassembled WGS sequence"/>
</dbReference>